<organism evidence="5 6">
    <name type="scientific">Arthrobacter sulfonylureivorans</name>
    <dbReference type="NCBI Taxonomy" id="2486855"/>
    <lineage>
        <taxon>Bacteria</taxon>
        <taxon>Bacillati</taxon>
        <taxon>Actinomycetota</taxon>
        <taxon>Actinomycetes</taxon>
        <taxon>Micrococcales</taxon>
        <taxon>Micrococcaceae</taxon>
        <taxon>Arthrobacter</taxon>
    </lineage>
</organism>
<gene>
    <name evidence="5" type="ORF">MNQ99_15510</name>
</gene>
<dbReference type="SUPFAM" id="SSF46785">
    <property type="entry name" value="Winged helix' DNA-binding domain"/>
    <property type="match status" value="1"/>
</dbReference>
<evidence type="ECO:0000256" key="1">
    <source>
        <dbReference type="ARBA" id="ARBA00023015"/>
    </source>
</evidence>
<dbReference type="InterPro" id="IPR036388">
    <property type="entry name" value="WH-like_DNA-bd_sf"/>
</dbReference>
<evidence type="ECO:0000256" key="2">
    <source>
        <dbReference type="ARBA" id="ARBA00023125"/>
    </source>
</evidence>
<accession>A0ABY3W512</accession>
<keyword evidence="3" id="KW-0804">Transcription</keyword>
<feature type="domain" description="HTH marR-type" evidence="4">
    <location>
        <begin position="8"/>
        <end position="140"/>
    </location>
</feature>
<dbReference type="InterPro" id="IPR023187">
    <property type="entry name" value="Tscrpt_reg_MarR-type_CS"/>
</dbReference>
<dbReference type="EMBL" id="CP093326">
    <property type="protein sequence ID" value="UNK45324.1"/>
    <property type="molecule type" value="Genomic_DNA"/>
</dbReference>
<proteinExistence type="predicted"/>
<evidence type="ECO:0000313" key="6">
    <source>
        <dbReference type="Proteomes" id="UP000829069"/>
    </source>
</evidence>
<sequence length="161" mass="16946">MAVETETAQELVACVFSLQRSLRAATHHMADPSGPGFALQGVMRIIGEAGELRATELAAKLGIGPAALSRHIADLEASGFVLRRPHPDDGRASLISLSEAGQASMRAEAIRRAALMQGMLGDWSEDEAQAAITAVGRLAEALHTSILSTKPGTYRYEPAGV</sequence>
<dbReference type="PROSITE" id="PS01117">
    <property type="entry name" value="HTH_MARR_1"/>
    <property type="match status" value="1"/>
</dbReference>
<keyword evidence="1" id="KW-0805">Transcription regulation</keyword>
<evidence type="ECO:0000259" key="4">
    <source>
        <dbReference type="PROSITE" id="PS50995"/>
    </source>
</evidence>
<dbReference type="InterPro" id="IPR039422">
    <property type="entry name" value="MarR/SlyA-like"/>
</dbReference>
<dbReference type="Pfam" id="PF01047">
    <property type="entry name" value="MarR"/>
    <property type="match status" value="1"/>
</dbReference>
<protein>
    <submittedName>
        <fullName evidence="5">MarR family transcriptional regulator</fullName>
    </submittedName>
</protein>
<dbReference type="InterPro" id="IPR000835">
    <property type="entry name" value="HTH_MarR-typ"/>
</dbReference>
<evidence type="ECO:0000313" key="5">
    <source>
        <dbReference type="EMBL" id="UNK45324.1"/>
    </source>
</evidence>
<reference evidence="5 6" key="1">
    <citation type="submission" date="2022-03" db="EMBL/GenBank/DDBJ databases">
        <title>Isotopic signatures of nitrous oxide derived from detoxification processes.</title>
        <authorList>
            <person name="Behrendt U."/>
            <person name="Buchen C."/>
            <person name="Well R."/>
            <person name="Ulrich A."/>
            <person name="Rohe L."/>
            <person name="Kolb S."/>
            <person name="Schloter M."/>
            <person name="Horn M.A."/>
            <person name="Augustin J."/>
        </authorList>
    </citation>
    <scope>NUCLEOTIDE SEQUENCE [LARGE SCALE GENOMIC DNA]</scope>
    <source>
        <strain evidence="5 6">S4-C24</strain>
    </source>
</reference>
<name>A0ABY3W512_9MICC</name>
<dbReference type="SMART" id="SM00347">
    <property type="entry name" value="HTH_MARR"/>
    <property type="match status" value="1"/>
</dbReference>
<dbReference type="CDD" id="cd00090">
    <property type="entry name" value="HTH_ARSR"/>
    <property type="match status" value="1"/>
</dbReference>
<dbReference type="InterPro" id="IPR036390">
    <property type="entry name" value="WH_DNA-bd_sf"/>
</dbReference>
<dbReference type="PROSITE" id="PS50995">
    <property type="entry name" value="HTH_MARR_2"/>
    <property type="match status" value="1"/>
</dbReference>
<dbReference type="PRINTS" id="PR00598">
    <property type="entry name" value="HTHMARR"/>
</dbReference>
<dbReference type="Gene3D" id="1.10.10.10">
    <property type="entry name" value="Winged helix-like DNA-binding domain superfamily/Winged helix DNA-binding domain"/>
    <property type="match status" value="1"/>
</dbReference>
<keyword evidence="6" id="KW-1185">Reference proteome</keyword>
<evidence type="ECO:0000256" key="3">
    <source>
        <dbReference type="ARBA" id="ARBA00023163"/>
    </source>
</evidence>
<dbReference type="PANTHER" id="PTHR33164:SF57">
    <property type="entry name" value="MARR-FAMILY TRANSCRIPTIONAL REGULATOR"/>
    <property type="match status" value="1"/>
</dbReference>
<dbReference type="RefSeq" id="WP_241913572.1">
    <property type="nucleotide sequence ID" value="NZ_CP093326.1"/>
</dbReference>
<dbReference type="Proteomes" id="UP000829069">
    <property type="component" value="Chromosome"/>
</dbReference>
<dbReference type="PANTHER" id="PTHR33164">
    <property type="entry name" value="TRANSCRIPTIONAL REGULATOR, MARR FAMILY"/>
    <property type="match status" value="1"/>
</dbReference>
<dbReference type="InterPro" id="IPR011991">
    <property type="entry name" value="ArsR-like_HTH"/>
</dbReference>
<keyword evidence="2" id="KW-0238">DNA-binding</keyword>